<organism evidence="4 5">
    <name type="scientific">Psilocybe cyanescens</name>
    <dbReference type="NCBI Taxonomy" id="93625"/>
    <lineage>
        <taxon>Eukaryota</taxon>
        <taxon>Fungi</taxon>
        <taxon>Dikarya</taxon>
        <taxon>Basidiomycota</taxon>
        <taxon>Agaricomycotina</taxon>
        <taxon>Agaricomycetes</taxon>
        <taxon>Agaricomycetidae</taxon>
        <taxon>Agaricales</taxon>
        <taxon>Agaricineae</taxon>
        <taxon>Strophariaceae</taxon>
        <taxon>Psilocybe</taxon>
    </lineage>
</organism>
<keyword evidence="2" id="KW-0812">Transmembrane</keyword>
<evidence type="ECO:0000256" key="3">
    <source>
        <dbReference type="SAM" id="SignalP"/>
    </source>
</evidence>
<dbReference type="AlphaFoldDB" id="A0A409XHH0"/>
<feature type="region of interest" description="Disordered" evidence="1">
    <location>
        <begin position="33"/>
        <end position="80"/>
    </location>
</feature>
<feature type="transmembrane region" description="Helical" evidence="2">
    <location>
        <begin position="142"/>
        <end position="162"/>
    </location>
</feature>
<feature type="signal peptide" evidence="3">
    <location>
        <begin position="1"/>
        <end position="19"/>
    </location>
</feature>
<evidence type="ECO:0000256" key="2">
    <source>
        <dbReference type="SAM" id="Phobius"/>
    </source>
</evidence>
<dbReference type="EMBL" id="NHYD01001678">
    <property type="protein sequence ID" value="PPQ90212.1"/>
    <property type="molecule type" value="Genomic_DNA"/>
</dbReference>
<feature type="chain" id="PRO_5019339840" evidence="3">
    <location>
        <begin position="20"/>
        <end position="168"/>
    </location>
</feature>
<evidence type="ECO:0000313" key="4">
    <source>
        <dbReference type="EMBL" id="PPQ90212.1"/>
    </source>
</evidence>
<accession>A0A409XHH0</accession>
<gene>
    <name evidence="4" type="ORF">CVT25_001702</name>
</gene>
<dbReference type="Proteomes" id="UP000283269">
    <property type="component" value="Unassembled WGS sequence"/>
</dbReference>
<dbReference type="InParanoid" id="A0A409XHH0"/>
<name>A0A409XHH0_PSICY</name>
<feature type="compositionally biased region" description="Low complexity" evidence="1">
    <location>
        <begin position="55"/>
        <end position="65"/>
    </location>
</feature>
<protein>
    <submittedName>
        <fullName evidence="4">Uncharacterized protein</fullName>
    </submittedName>
</protein>
<keyword evidence="2" id="KW-0472">Membrane</keyword>
<keyword evidence="5" id="KW-1185">Reference proteome</keyword>
<sequence length="168" mass="18383">MLRMLSFDFLGTSFLCVFPAPIGIPERLGLRRNQQRRVSMHRHRQGGAGATTSHDNSSALANNADADADNDDNSEAERPVAEGVAVTSRMEGMRKVVACGADVVADVWGREDDCCEEVREGLVAGYTFAGEEDYGESSGIEMHIFVFVVVFNEIVVTVVSSIRNRVNR</sequence>
<comment type="caution">
    <text evidence="4">The sequence shown here is derived from an EMBL/GenBank/DDBJ whole genome shotgun (WGS) entry which is preliminary data.</text>
</comment>
<proteinExistence type="predicted"/>
<keyword evidence="2" id="KW-1133">Transmembrane helix</keyword>
<reference evidence="4 5" key="1">
    <citation type="journal article" date="2018" name="Evol. Lett.">
        <title>Horizontal gene cluster transfer increased hallucinogenic mushroom diversity.</title>
        <authorList>
            <person name="Reynolds H.T."/>
            <person name="Vijayakumar V."/>
            <person name="Gluck-Thaler E."/>
            <person name="Korotkin H.B."/>
            <person name="Matheny P.B."/>
            <person name="Slot J.C."/>
        </authorList>
    </citation>
    <scope>NUCLEOTIDE SEQUENCE [LARGE SCALE GENOMIC DNA]</scope>
    <source>
        <strain evidence="4 5">2631</strain>
    </source>
</reference>
<feature type="compositionally biased region" description="Basic residues" evidence="1">
    <location>
        <begin position="33"/>
        <end position="45"/>
    </location>
</feature>
<evidence type="ECO:0000256" key="1">
    <source>
        <dbReference type="SAM" id="MobiDB-lite"/>
    </source>
</evidence>
<evidence type="ECO:0000313" key="5">
    <source>
        <dbReference type="Proteomes" id="UP000283269"/>
    </source>
</evidence>
<keyword evidence="3" id="KW-0732">Signal</keyword>